<evidence type="ECO:0000256" key="1">
    <source>
        <dbReference type="PROSITE-ProRule" id="PRU00175"/>
    </source>
</evidence>
<dbReference type="InterPro" id="IPR001841">
    <property type="entry name" value="Znf_RING"/>
</dbReference>
<dbReference type="GO" id="GO:0046621">
    <property type="term" value="P:negative regulation of organ growth"/>
    <property type="evidence" value="ECO:0007669"/>
    <property type="project" value="InterPro"/>
</dbReference>
<dbReference type="PROSITE" id="PS50089">
    <property type="entry name" value="ZF_RING_2"/>
    <property type="match status" value="1"/>
</dbReference>
<evidence type="ECO:0000313" key="5">
    <source>
        <dbReference type="Proteomes" id="UP001219525"/>
    </source>
</evidence>
<dbReference type="InterPro" id="IPR033276">
    <property type="entry name" value="BB"/>
</dbReference>
<dbReference type="SMART" id="SM00184">
    <property type="entry name" value="RING"/>
    <property type="match status" value="1"/>
</dbReference>
<name>A0AAD6YSW0_9AGAR</name>
<dbReference type="Proteomes" id="UP001219525">
    <property type="component" value="Unassembled WGS sequence"/>
</dbReference>
<evidence type="ECO:0000259" key="3">
    <source>
        <dbReference type="PROSITE" id="PS50089"/>
    </source>
</evidence>
<protein>
    <recommendedName>
        <fullName evidence="3">RING-type domain-containing protein</fullName>
    </recommendedName>
</protein>
<sequence length="146" mass="16214">DEDFDTSYEGLLSLGGMIGDVKPKGTPDDVVAGFDTAFYKDWATAESDKRCPICLDDYQPSDPVLKLGDCQHWLHKECLMQWLKGANTCPVCRKDVKVKAKRPFHHPAPRRRRDGEGPDGPDGGPSTSRRGASNIPPASWLDFLRD</sequence>
<dbReference type="Pfam" id="PF13639">
    <property type="entry name" value="zf-RING_2"/>
    <property type="match status" value="1"/>
</dbReference>
<keyword evidence="5" id="KW-1185">Reference proteome</keyword>
<feature type="non-terminal residue" evidence="4">
    <location>
        <position position="146"/>
    </location>
</feature>
<evidence type="ECO:0000256" key="2">
    <source>
        <dbReference type="SAM" id="MobiDB-lite"/>
    </source>
</evidence>
<gene>
    <name evidence="4" type="ORF">GGX14DRAFT_345899</name>
</gene>
<dbReference type="SUPFAM" id="SSF57850">
    <property type="entry name" value="RING/U-box"/>
    <property type="match status" value="1"/>
</dbReference>
<dbReference type="AlphaFoldDB" id="A0AAD6YSW0"/>
<dbReference type="EMBL" id="JARJCW010000002">
    <property type="protein sequence ID" value="KAJ7228472.1"/>
    <property type="molecule type" value="Genomic_DNA"/>
</dbReference>
<dbReference type="GO" id="GO:0008270">
    <property type="term" value="F:zinc ion binding"/>
    <property type="evidence" value="ECO:0007669"/>
    <property type="project" value="UniProtKB-KW"/>
</dbReference>
<feature type="compositionally biased region" description="Basic residues" evidence="2">
    <location>
        <begin position="102"/>
        <end position="112"/>
    </location>
</feature>
<dbReference type="PANTHER" id="PTHR46400:SF5">
    <property type="entry name" value="RING-TYPE DOMAIN-CONTAINING PROTEIN"/>
    <property type="match status" value="1"/>
</dbReference>
<accession>A0AAD6YSW0</accession>
<dbReference type="InterPro" id="IPR013083">
    <property type="entry name" value="Znf_RING/FYVE/PHD"/>
</dbReference>
<keyword evidence="1" id="KW-0479">Metal-binding</keyword>
<organism evidence="4 5">
    <name type="scientific">Mycena pura</name>
    <dbReference type="NCBI Taxonomy" id="153505"/>
    <lineage>
        <taxon>Eukaryota</taxon>
        <taxon>Fungi</taxon>
        <taxon>Dikarya</taxon>
        <taxon>Basidiomycota</taxon>
        <taxon>Agaricomycotina</taxon>
        <taxon>Agaricomycetes</taxon>
        <taxon>Agaricomycetidae</taxon>
        <taxon>Agaricales</taxon>
        <taxon>Marasmiineae</taxon>
        <taxon>Mycenaceae</taxon>
        <taxon>Mycena</taxon>
    </lineage>
</organism>
<keyword evidence="1" id="KW-0863">Zinc-finger</keyword>
<reference evidence="4" key="1">
    <citation type="submission" date="2023-03" db="EMBL/GenBank/DDBJ databases">
        <title>Massive genome expansion in bonnet fungi (Mycena s.s.) driven by repeated elements and novel gene families across ecological guilds.</title>
        <authorList>
            <consortium name="Lawrence Berkeley National Laboratory"/>
            <person name="Harder C.B."/>
            <person name="Miyauchi S."/>
            <person name="Viragh M."/>
            <person name="Kuo A."/>
            <person name="Thoen E."/>
            <person name="Andreopoulos B."/>
            <person name="Lu D."/>
            <person name="Skrede I."/>
            <person name="Drula E."/>
            <person name="Henrissat B."/>
            <person name="Morin E."/>
            <person name="Kohler A."/>
            <person name="Barry K."/>
            <person name="LaButti K."/>
            <person name="Morin E."/>
            <person name="Salamov A."/>
            <person name="Lipzen A."/>
            <person name="Mereny Z."/>
            <person name="Hegedus B."/>
            <person name="Baldrian P."/>
            <person name="Stursova M."/>
            <person name="Weitz H."/>
            <person name="Taylor A."/>
            <person name="Grigoriev I.V."/>
            <person name="Nagy L.G."/>
            <person name="Martin F."/>
            <person name="Kauserud H."/>
        </authorList>
    </citation>
    <scope>NUCLEOTIDE SEQUENCE</scope>
    <source>
        <strain evidence="4">9144</strain>
    </source>
</reference>
<evidence type="ECO:0000313" key="4">
    <source>
        <dbReference type="EMBL" id="KAJ7228472.1"/>
    </source>
</evidence>
<feature type="domain" description="RING-type" evidence="3">
    <location>
        <begin position="51"/>
        <end position="93"/>
    </location>
</feature>
<comment type="caution">
    <text evidence="4">The sequence shown here is derived from an EMBL/GenBank/DDBJ whole genome shotgun (WGS) entry which is preliminary data.</text>
</comment>
<dbReference type="GO" id="GO:0004842">
    <property type="term" value="F:ubiquitin-protein transferase activity"/>
    <property type="evidence" value="ECO:0007669"/>
    <property type="project" value="InterPro"/>
</dbReference>
<dbReference type="GO" id="GO:0016567">
    <property type="term" value="P:protein ubiquitination"/>
    <property type="evidence" value="ECO:0007669"/>
    <property type="project" value="InterPro"/>
</dbReference>
<proteinExistence type="predicted"/>
<dbReference type="PANTHER" id="PTHR46400">
    <property type="entry name" value="RING/U-BOX SUPERFAMILY PROTEIN"/>
    <property type="match status" value="1"/>
</dbReference>
<feature type="region of interest" description="Disordered" evidence="2">
    <location>
        <begin position="102"/>
        <end position="146"/>
    </location>
</feature>
<dbReference type="Gene3D" id="3.30.40.10">
    <property type="entry name" value="Zinc/RING finger domain, C3HC4 (zinc finger)"/>
    <property type="match status" value="1"/>
</dbReference>
<keyword evidence="1" id="KW-0862">Zinc</keyword>